<keyword evidence="4" id="KW-1185">Reference proteome</keyword>
<protein>
    <submittedName>
        <fullName evidence="3">Uncharacterized protein</fullName>
    </submittedName>
</protein>
<feature type="chain" id="PRO_5025531027" evidence="2">
    <location>
        <begin position="18"/>
        <end position="79"/>
    </location>
</feature>
<reference evidence="3" key="2">
    <citation type="submission" date="2025-08" db="UniProtKB">
        <authorList>
            <consortium name="Ensembl"/>
        </authorList>
    </citation>
    <scope>IDENTIFICATION</scope>
</reference>
<dbReference type="Ensembl" id="ENSMMDT00005034769.1">
    <property type="protein sequence ID" value="ENSMMDP00005034025.1"/>
    <property type="gene ID" value="ENSMMDG00005016015.1"/>
</dbReference>
<keyword evidence="1" id="KW-0472">Membrane</keyword>
<evidence type="ECO:0000256" key="2">
    <source>
        <dbReference type="SAM" id="SignalP"/>
    </source>
</evidence>
<feature type="signal peptide" evidence="2">
    <location>
        <begin position="1"/>
        <end position="17"/>
    </location>
</feature>
<keyword evidence="1" id="KW-1133">Transmembrane helix</keyword>
<dbReference type="AlphaFoldDB" id="A0A667YTV9"/>
<dbReference type="InParanoid" id="A0A667YTV9"/>
<feature type="transmembrane region" description="Helical" evidence="1">
    <location>
        <begin position="51"/>
        <end position="68"/>
    </location>
</feature>
<evidence type="ECO:0000256" key="1">
    <source>
        <dbReference type="SAM" id="Phobius"/>
    </source>
</evidence>
<keyword evidence="1" id="KW-0812">Transmembrane</keyword>
<dbReference type="Proteomes" id="UP000472263">
    <property type="component" value="Chromosome 12"/>
</dbReference>
<organism evidence="3 4">
    <name type="scientific">Myripristis murdjan</name>
    <name type="common">pinecone soldierfish</name>
    <dbReference type="NCBI Taxonomy" id="586833"/>
    <lineage>
        <taxon>Eukaryota</taxon>
        <taxon>Metazoa</taxon>
        <taxon>Chordata</taxon>
        <taxon>Craniata</taxon>
        <taxon>Vertebrata</taxon>
        <taxon>Euteleostomi</taxon>
        <taxon>Actinopterygii</taxon>
        <taxon>Neopterygii</taxon>
        <taxon>Teleostei</taxon>
        <taxon>Neoteleostei</taxon>
        <taxon>Acanthomorphata</taxon>
        <taxon>Holocentriformes</taxon>
        <taxon>Holocentridae</taxon>
        <taxon>Myripristis</taxon>
    </lineage>
</organism>
<accession>A0A667YTV9</accession>
<evidence type="ECO:0000313" key="4">
    <source>
        <dbReference type="Proteomes" id="UP000472263"/>
    </source>
</evidence>
<reference evidence="3" key="3">
    <citation type="submission" date="2025-09" db="UniProtKB">
        <authorList>
            <consortium name="Ensembl"/>
        </authorList>
    </citation>
    <scope>IDENTIFICATION</scope>
</reference>
<proteinExistence type="predicted"/>
<keyword evidence="2" id="KW-0732">Signal</keyword>
<name>A0A667YTV9_9TELE</name>
<sequence>LCIYKCIFLTFTTTTAAGDVKHQAQLHLPLWLQDEDPCSGPNTLTFVSPGMVLHCVLCLRTIFLLFLLSTHWEGTWHMI</sequence>
<evidence type="ECO:0000313" key="3">
    <source>
        <dbReference type="Ensembl" id="ENSMMDP00005034025.1"/>
    </source>
</evidence>
<reference evidence="3" key="1">
    <citation type="submission" date="2019-06" db="EMBL/GenBank/DDBJ databases">
        <authorList>
            <consortium name="Wellcome Sanger Institute Data Sharing"/>
        </authorList>
    </citation>
    <scope>NUCLEOTIDE SEQUENCE [LARGE SCALE GENOMIC DNA]</scope>
</reference>